<evidence type="ECO:0000256" key="2">
    <source>
        <dbReference type="ARBA" id="ARBA00022448"/>
    </source>
</evidence>
<gene>
    <name evidence="7" type="ORF">L1O03_02180</name>
</gene>
<feature type="region of interest" description="Disordered" evidence="5">
    <location>
        <begin position="60"/>
        <end position="94"/>
    </location>
</feature>
<keyword evidence="3" id="KW-0479">Metal-binding</keyword>
<dbReference type="GO" id="GO:0030001">
    <property type="term" value="P:metal ion transport"/>
    <property type="evidence" value="ECO:0007669"/>
    <property type="project" value="InterPro"/>
</dbReference>
<evidence type="ECO:0000256" key="1">
    <source>
        <dbReference type="ARBA" id="ARBA00004196"/>
    </source>
</evidence>
<keyword evidence="4 6" id="KW-0732">Signal</keyword>
<dbReference type="Proteomes" id="UP001139336">
    <property type="component" value="Unassembled WGS sequence"/>
</dbReference>
<dbReference type="PROSITE" id="PS51257">
    <property type="entry name" value="PROKAR_LIPOPROTEIN"/>
    <property type="match status" value="1"/>
</dbReference>
<reference evidence="7" key="1">
    <citation type="submission" date="2022-01" db="EMBL/GenBank/DDBJ databases">
        <title>Corynebacterium sp. nov isolated from isolated from the feces of the greater white-fronted geese (Anser albifrons) at Poyang Lake, PR China.</title>
        <authorList>
            <person name="Liu Q."/>
        </authorList>
    </citation>
    <scope>NUCLEOTIDE SEQUENCE</scope>
    <source>
        <strain evidence="7">JCM 32435</strain>
    </source>
</reference>
<comment type="subcellular location">
    <subcellularLocation>
        <location evidence="1">Cell envelope</location>
    </subcellularLocation>
</comment>
<dbReference type="InterPro" id="IPR050492">
    <property type="entry name" value="Bact_metal-bind_prot9"/>
</dbReference>
<proteinExistence type="predicted"/>
<evidence type="ECO:0000256" key="6">
    <source>
        <dbReference type="SAM" id="SignalP"/>
    </source>
</evidence>
<comment type="caution">
    <text evidence="7">The sequence shown here is derived from an EMBL/GenBank/DDBJ whole genome shotgun (WGS) entry which is preliminary data.</text>
</comment>
<dbReference type="Gene3D" id="3.40.50.1980">
    <property type="entry name" value="Nitrogenase molybdenum iron protein domain"/>
    <property type="match status" value="2"/>
</dbReference>
<feature type="signal peptide" evidence="6">
    <location>
        <begin position="1"/>
        <end position="19"/>
    </location>
</feature>
<organism evidence="7 8">
    <name type="scientific">Corynebacterium uropygiale</name>
    <dbReference type="NCBI Taxonomy" id="1775911"/>
    <lineage>
        <taxon>Bacteria</taxon>
        <taxon>Bacillati</taxon>
        <taxon>Actinomycetota</taxon>
        <taxon>Actinomycetes</taxon>
        <taxon>Mycobacteriales</taxon>
        <taxon>Corynebacteriaceae</taxon>
        <taxon>Corynebacterium</taxon>
    </lineage>
</organism>
<name>A0A9X1QS33_9CORY</name>
<feature type="compositionally biased region" description="Low complexity" evidence="5">
    <location>
        <begin position="67"/>
        <end position="76"/>
    </location>
</feature>
<keyword evidence="8" id="KW-1185">Reference proteome</keyword>
<sequence>MKKSLAVMGACVVGLGALSACSSGNEGSAGTSASGKDGLKVVATTTQICDYVTQLAAGESSAPTKGSSEAPAAESEIALEKTDSQGSTQHLGADKDKAKATINLTCLLAPNASAHEHEMTPQQMDALGQADLFLTNGVDLEHFLDSAVESSGFKGTMVATSGLRTSVEKTDPEKAKKQQEDFTFTASDGEEHVDVQKWPFPPEEGEGEGESFVFDPHVWTAPKNAIIQVRNIGHAMAEASPDAADTINAHVDQYVKRLEDLDNWARTSFESVPKENRTLFTSHDAFGYFSKEFGINFIGAALSDFSGQQDATAEHIASAAQEVKDSGAKALFAENSNNSKSIESIARAAGVRAVIGDDALYGDSLGPAGSDGETYIGSQLHNIMNLVKAWGGTPAEIPASLSGDTPEDIID</sequence>
<dbReference type="GO" id="GO:0046872">
    <property type="term" value="F:metal ion binding"/>
    <property type="evidence" value="ECO:0007669"/>
    <property type="project" value="UniProtKB-KW"/>
</dbReference>
<dbReference type="PANTHER" id="PTHR42953:SF1">
    <property type="entry name" value="METAL-BINDING PROTEIN HI_0362-RELATED"/>
    <property type="match status" value="1"/>
</dbReference>
<dbReference type="EMBL" id="JAKGSI010000001">
    <property type="protein sequence ID" value="MCF4005985.1"/>
    <property type="molecule type" value="Genomic_DNA"/>
</dbReference>
<dbReference type="RefSeq" id="WP_236118041.1">
    <property type="nucleotide sequence ID" value="NZ_JAKGSI010000001.1"/>
</dbReference>
<keyword evidence="2" id="KW-0813">Transport</keyword>
<dbReference type="SUPFAM" id="SSF53807">
    <property type="entry name" value="Helical backbone' metal receptor"/>
    <property type="match status" value="1"/>
</dbReference>
<evidence type="ECO:0000256" key="4">
    <source>
        <dbReference type="ARBA" id="ARBA00022729"/>
    </source>
</evidence>
<dbReference type="AlphaFoldDB" id="A0A9X1QS33"/>
<feature type="chain" id="PRO_5040740278" evidence="6">
    <location>
        <begin position="20"/>
        <end position="411"/>
    </location>
</feature>
<dbReference type="PANTHER" id="PTHR42953">
    <property type="entry name" value="HIGH-AFFINITY ZINC UPTAKE SYSTEM PROTEIN ZNUA-RELATED"/>
    <property type="match status" value="1"/>
</dbReference>
<evidence type="ECO:0000313" key="7">
    <source>
        <dbReference type="EMBL" id="MCF4005985.1"/>
    </source>
</evidence>
<accession>A0A9X1QS33</accession>
<dbReference type="Pfam" id="PF01297">
    <property type="entry name" value="ZnuA"/>
    <property type="match status" value="1"/>
</dbReference>
<dbReference type="InterPro" id="IPR006127">
    <property type="entry name" value="ZnuA-like"/>
</dbReference>
<evidence type="ECO:0000256" key="5">
    <source>
        <dbReference type="SAM" id="MobiDB-lite"/>
    </source>
</evidence>
<evidence type="ECO:0000313" key="8">
    <source>
        <dbReference type="Proteomes" id="UP001139336"/>
    </source>
</evidence>
<protein>
    <submittedName>
        <fullName evidence="7">Metal ABC transporter substrate-binding protein</fullName>
    </submittedName>
</protein>
<evidence type="ECO:0000256" key="3">
    <source>
        <dbReference type="ARBA" id="ARBA00022723"/>
    </source>
</evidence>
<dbReference type="GO" id="GO:0030313">
    <property type="term" value="C:cell envelope"/>
    <property type="evidence" value="ECO:0007669"/>
    <property type="project" value="UniProtKB-SubCell"/>
</dbReference>